<proteinExistence type="predicted"/>
<dbReference type="EMBL" id="FOLE01000005">
    <property type="protein sequence ID" value="SFC38231.1"/>
    <property type="molecule type" value="Genomic_DNA"/>
</dbReference>
<name>A0A1I1IQN1_9BACT</name>
<keyword evidence="2" id="KW-1185">Reference proteome</keyword>
<sequence length="32" mass="3530">MTIPKANYVVDAQGEKMSYQSAKKLDATKSII</sequence>
<dbReference type="Proteomes" id="UP000199514">
    <property type="component" value="Unassembled WGS sequence"/>
</dbReference>
<evidence type="ECO:0000313" key="1">
    <source>
        <dbReference type="EMBL" id="SFC38231.1"/>
    </source>
</evidence>
<dbReference type="STRING" id="927664.SAMN05421780_10548"/>
<protein>
    <submittedName>
        <fullName evidence="1">Uncharacterized protein</fullName>
    </submittedName>
</protein>
<reference evidence="1 2" key="1">
    <citation type="submission" date="2016-10" db="EMBL/GenBank/DDBJ databases">
        <authorList>
            <person name="de Groot N.N."/>
        </authorList>
    </citation>
    <scope>NUCLEOTIDE SEQUENCE [LARGE SCALE GENOMIC DNA]</scope>
    <source>
        <strain evidence="1 2">DSM 6793</strain>
    </source>
</reference>
<organism evidence="1 2">
    <name type="scientific">Flexibacter flexilis DSM 6793</name>
    <dbReference type="NCBI Taxonomy" id="927664"/>
    <lineage>
        <taxon>Bacteria</taxon>
        <taxon>Pseudomonadati</taxon>
        <taxon>Bacteroidota</taxon>
        <taxon>Cytophagia</taxon>
        <taxon>Cytophagales</taxon>
        <taxon>Flexibacteraceae</taxon>
        <taxon>Flexibacter</taxon>
    </lineage>
</organism>
<evidence type="ECO:0000313" key="2">
    <source>
        <dbReference type="Proteomes" id="UP000199514"/>
    </source>
</evidence>
<dbReference type="AlphaFoldDB" id="A0A1I1IQN1"/>
<gene>
    <name evidence="1" type="ORF">SAMN05421780_10548</name>
</gene>
<accession>A0A1I1IQN1</accession>